<dbReference type="GO" id="GO:0008713">
    <property type="term" value="F:ADP-heptose-lipopolysaccharide heptosyltransferase activity"/>
    <property type="evidence" value="ECO:0007669"/>
    <property type="project" value="TreeGrafter"/>
</dbReference>
<keyword evidence="4" id="KW-1185">Reference proteome</keyword>
<dbReference type="InterPro" id="IPR002201">
    <property type="entry name" value="Glyco_trans_9"/>
</dbReference>
<dbReference type="GO" id="GO:0005829">
    <property type="term" value="C:cytosol"/>
    <property type="evidence" value="ECO:0007669"/>
    <property type="project" value="TreeGrafter"/>
</dbReference>
<dbReference type="SUPFAM" id="SSF53756">
    <property type="entry name" value="UDP-Glycosyltransferase/glycogen phosphorylase"/>
    <property type="match status" value="1"/>
</dbReference>
<dbReference type="InterPro" id="IPR051199">
    <property type="entry name" value="LPS_LOS_Heptosyltrfase"/>
</dbReference>
<sequence length="371" mass="39505">MSPAPVPSAWRHVLVVRLDNMGDVLMCTPAMRALKQAAPQAKLTLLTSPSGARLAPHLDMVDGVTVFRASWVKPGHTGVVDDEADLVNWLRSERVDVAVVMTSATQSPLPMAMLCRMAGIPVRVAHARENPYALLSHWRRDVDKLGPGMRHEVERQLDLVGTLGVPRPDSLRLGLTVRDADRLAARNALLAAGVMPGGPYIVVHPGATAPSRRYPAAMMGEAVRGLVAEGWTCVFCGSEDEREAVRTAREAIAGPTADLCAQLTLGELAALIEGASLLIGNNSGPAHMAAALGTPVVCLYALTNPQHTPWQVPARVMSHDVPCRDCLQSVCPQPGHPCLRNVAPHDVAIAARTLLAQPLAPVEPVHARATC</sequence>
<dbReference type="AlphaFoldDB" id="A0A2U8FNK9"/>
<evidence type="ECO:0000256" key="2">
    <source>
        <dbReference type="ARBA" id="ARBA00022679"/>
    </source>
</evidence>
<proteinExistence type="predicted"/>
<organism evidence="3 4">
    <name type="scientific">Aquabacterium olei</name>
    <dbReference type="NCBI Taxonomy" id="1296669"/>
    <lineage>
        <taxon>Bacteria</taxon>
        <taxon>Pseudomonadati</taxon>
        <taxon>Pseudomonadota</taxon>
        <taxon>Betaproteobacteria</taxon>
        <taxon>Burkholderiales</taxon>
        <taxon>Aquabacterium</taxon>
    </lineage>
</organism>
<accession>A0A2U8FNK9</accession>
<reference evidence="3 4" key="1">
    <citation type="submission" date="2018-05" db="EMBL/GenBank/DDBJ databases">
        <title>complete genome sequence of Aquabacterium olei NBRC 110486.</title>
        <authorList>
            <person name="Tang B."/>
            <person name="Chang J."/>
            <person name="Zhang L."/>
            <person name="Yang H."/>
        </authorList>
    </citation>
    <scope>NUCLEOTIDE SEQUENCE [LARGE SCALE GENOMIC DNA]</scope>
    <source>
        <strain evidence="3 4">NBRC 110486</strain>
    </source>
</reference>
<dbReference type="PANTHER" id="PTHR30160">
    <property type="entry name" value="TETRAACYLDISACCHARIDE 4'-KINASE-RELATED"/>
    <property type="match status" value="1"/>
</dbReference>
<dbReference type="GO" id="GO:0009244">
    <property type="term" value="P:lipopolysaccharide core region biosynthetic process"/>
    <property type="evidence" value="ECO:0007669"/>
    <property type="project" value="TreeGrafter"/>
</dbReference>
<evidence type="ECO:0000256" key="1">
    <source>
        <dbReference type="ARBA" id="ARBA00022676"/>
    </source>
</evidence>
<dbReference type="RefSeq" id="WP_109034839.1">
    <property type="nucleotide sequence ID" value="NZ_CP029210.1"/>
</dbReference>
<dbReference type="OrthoDB" id="9797795at2"/>
<dbReference type="CDD" id="cd03789">
    <property type="entry name" value="GT9_LPS_heptosyltransferase"/>
    <property type="match status" value="1"/>
</dbReference>
<evidence type="ECO:0000313" key="3">
    <source>
        <dbReference type="EMBL" id="AWI52603.1"/>
    </source>
</evidence>
<dbReference type="Pfam" id="PF01075">
    <property type="entry name" value="Glyco_transf_9"/>
    <property type="match status" value="1"/>
</dbReference>
<dbReference type="Proteomes" id="UP000244892">
    <property type="component" value="Chromosome"/>
</dbReference>
<dbReference type="Gene3D" id="3.40.50.2000">
    <property type="entry name" value="Glycogen Phosphorylase B"/>
    <property type="match status" value="2"/>
</dbReference>
<dbReference type="KEGG" id="aon:DEH84_03590"/>
<keyword evidence="2 3" id="KW-0808">Transferase</keyword>
<evidence type="ECO:0000313" key="4">
    <source>
        <dbReference type="Proteomes" id="UP000244892"/>
    </source>
</evidence>
<dbReference type="PANTHER" id="PTHR30160:SF1">
    <property type="entry name" value="LIPOPOLYSACCHARIDE 1,2-N-ACETYLGLUCOSAMINETRANSFERASE-RELATED"/>
    <property type="match status" value="1"/>
</dbReference>
<name>A0A2U8FNK9_9BURK</name>
<gene>
    <name evidence="3" type="ORF">DEH84_03590</name>
</gene>
<keyword evidence="1" id="KW-0328">Glycosyltransferase</keyword>
<dbReference type="EMBL" id="CP029210">
    <property type="protein sequence ID" value="AWI52603.1"/>
    <property type="molecule type" value="Genomic_DNA"/>
</dbReference>
<protein>
    <submittedName>
        <fullName evidence="3">Glycosyl transferase</fullName>
    </submittedName>
</protein>